<proteinExistence type="predicted"/>
<name>F8NYW1_SERL9</name>
<dbReference type="RefSeq" id="XP_007319544.1">
    <property type="nucleotide sequence ID" value="XM_007319482.1"/>
</dbReference>
<dbReference type="GeneID" id="18819710"/>
<dbReference type="KEGG" id="sla:SERLADRAFT_470129"/>
<gene>
    <name evidence="1" type="ORF">SERLADRAFT_470129</name>
</gene>
<reference evidence="1" key="1">
    <citation type="submission" date="2011-04" db="EMBL/GenBank/DDBJ databases">
        <title>Evolution of plant cell wall degrading machinery underlies the functional diversity of forest fungi.</title>
        <authorList>
            <consortium name="US DOE Joint Genome Institute (JGI-PGF)"/>
            <person name="Eastwood D.C."/>
            <person name="Floudas D."/>
            <person name="Binder M."/>
            <person name="Majcherczyk A."/>
            <person name="Schneider P."/>
            <person name="Aerts A."/>
            <person name="Asiegbu F.O."/>
            <person name="Baker S.E."/>
            <person name="Barry K."/>
            <person name="Bendiksby M."/>
            <person name="Blumentritt M."/>
            <person name="Coutinho P.M."/>
            <person name="Cullen D."/>
            <person name="Cullen D."/>
            <person name="Gathman A."/>
            <person name="Goodell B."/>
            <person name="Henrissat B."/>
            <person name="Ihrmark K."/>
            <person name="Kauserud H."/>
            <person name="Kohler A."/>
            <person name="LaButti K."/>
            <person name="Lapidus A."/>
            <person name="Lavin J.L."/>
            <person name="Lee Y.-H."/>
            <person name="Lindquist E."/>
            <person name="Lilly W."/>
            <person name="Lucas S."/>
            <person name="Morin E."/>
            <person name="Murat C."/>
            <person name="Oguiza J.A."/>
            <person name="Park J."/>
            <person name="Pisabarro A.G."/>
            <person name="Riley R."/>
            <person name="Rosling A."/>
            <person name="Salamov A."/>
            <person name="Schmidt O."/>
            <person name="Schmutz J."/>
            <person name="Skrede I."/>
            <person name="Stenlid J."/>
            <person name="Wiebenga A."/>
            <person name="Xie X."/>
            <person name="Kues U."/>
            <person name="Hibbett D.S."/>
            <person name="Hoffmeister D."/>
            <person name="Hogberg N."/>
            <person name="Martin F."/>
            <person name="Grigoriev I.V."/>
            <person name="Watkinson S.C."/>
        </authorList>
    </citation>
    <scope>NUCLEOTIDE SEQUENCE</scope>
    <source>
        <strain evidence="1">S7.9</strain>
    </source>
</reference>
<organism>
    <name type="scientific">Serpula lacrymans var. lacrymans (strain S7.9)</name>
    <name type="common">Dry rot fungus</name>
    <dbReference type="NCBI Taxonomy" id="578457"/>
    <lineage>
        <taxon>Eukaryota</taxon>
        <taxon>Fungi</taxon>
        <taxon>Dikarya</taxon>
        <taxon>Basidiomycota</taxon>
        <taxon>Agaricomycotina</taxon>
        <taxon>Agaricomycetes</taxon>
        <taxon>Agaricomycetidae</taxon>
        <taxon>Boletales</taxon>
        <taxon>Coniophorineae</taxon>
        <taxon>Serpulaceae</taxon>
        <taxon>Serpula</taxon>
    </lineage>
</organism>
<dbReference type="HOGENOM" id="CLU_1497111_0_0_1"/>
<accession>F8NYW1</accession>
<dbReference type="AlphaFoldDB" id="F8NYW1"/>
<sequence>MTLALDTSINPYTLDIKYHPSGIPQGSKVSELPENTELYTMFTPKAEVGSPLAIKNRDLAKAEGDNIILRGFNSFVLKNWKGGMGQVIPTIYEATHEPKAHTPLHLWIALRKWWYHGRIMKNVIKVLKTYETEISGWMTEFNGWTKVISGRKRLIARLDESHLGLNKDSQGCKGGSHWFE</sequence>
<dbReference type="EMBL" id="GL945435">
    <property type="protein sequence ID" value="EGO23782.1"/>
    <property type="molecule type" value="Genomic_DNA"/>
</dbReference>
<protein>
    <submittedName>
        <fullName evidence="1">Uncharacterized protein</fullName>
    </submittedName>
</protein>
<dbReference type="Proteomes" id="UP000008064">
    <property type="component" value="Unassembled WGS sequence"/>
</dbReference>
<evidence type="ECO:0000313" key="1">
    <source>
        <dbReference type="EMBL" id="EGO23782.1"/>
    </source>
</evidence>